<name>A0ABW6ZUP6_9HYPH</name>
<gene>
    <name evidence="2" type="primary">phnG</name>
    <name evidence="2" type="ORF">V5F32_09845</name>
</gene>
<reference evidence="2 3" key="1">
    <citation type="submission" date="2024-02" db="EMBL/GenBank/DDBJ databases">
        <title>Expansion and revision of Xanthobacter and proposal of Roseixanthobacter gen. nov.</title>
        <authorList>
            <person name="Soltysiak M.P.M."/>
            <person name="Jalihal A."/>
            <person name="Ory A."/>
            <person name="Chrisophersen C."/>
            <person name="Lee A.D."/>
            <person name="Boulton J."/>
            <person name="Springer M."/>
        </authorList>
    </citation>
    <scope>NUCLEOTIDE SEQUENCE [LARGE SCALE GENOMIC DNA]</scope>
    <source>
        <strain evidence="2 3">23A</strain>
    </source>
</reference>
<keyword evidence="3" id="KW-1185">Reference proteome</keyword>
<feature type="region of interest" description="Disordered" evidence="1">
    <location>
        <begin position="1"/>
        <end position="23"/>
    </location>
</feature>
<dbReference type="RefSeq" id="WP_393992354.1">
    <property type="nucleotide sequence ID" value="NZ_JBAFVH010000005.1"/>
</dbReference>
<dbReference type="Pfam" id="PF06754">
    <property type="entry name" value="PhnG"/>
    <property type="match status" value="1"/>
</dbReference>
<evidence type="ECO:0000313" key="3">
    <source>
        <dbReference type="Proteomes" id="UP001604002"/>
    </source>
</evidence>
<evidence type="ECO:0000313" key="2">
    <source>
        <dbReference type="EMBL" id="MFG1372465.1"/>
    </source>
</evidence>
<dbReference type="Proteomes" id="UP001604002">
    <property type="component" value="Unassembled WGS sequence"/>
</dbReference>
<keyword evidence="2" id="KW-0456">Lyase</keyword>
<protein>
    <submittedName>
        <fullName evidence="2">Phosphonate C-P lyase system protein PhnG</fullName>
    </submittedName>
</protein>
<dbReference type="NCBIfam" id="TIGR03293">
    <property type="entry name" value="PhnG_redo"/>
    <property type="match status" value="1"/>
</dbReference>
<sequence>MGPDAPVSGPKTHPSFPEATADHGERQAMMALYARATRAELEAAVERFSPLPRVKKLRPPEAGLVMVQGRTGGDGAPFNMGEATVTRAAVQLEGGATGVSYMLGRAPEKAEAAAILDALWQDPALKLAVNDALAPLRRRLKAEEATAAAEAEATKVNFFTMTRGED</sequence>
<comment type="caution">
    <text evidence="2">The sequence shown here is derived from an EMBL/GenBank/DDBJ whole genome shotgun (WGS) entry which is preliminary data.</text>
</comment>
<accession>A0ABW6ZUP6</accession>
<dbReference type="InterPro" id="IPR009609">
    <property type="entry name" value="Phosphonate_metab_PhnG"/>
</dbReference>
<dbReference type="EMBL" id="JBAFVH010000005">
    <property type="protein sequence ID" value="MFG1372465.1"/>
    <property type="molecule type" value="Genomic_DNA"/>
</dbReference>
<proteinExistence type="predicted"/>
<dbReference type="GO" id="GO:0016829">
    <property type="term" value="F:lyase activity"/>
    <property type="evidence" value="ECO:0007669"/>
    <property type="project" value="UniProtKB-KW"/>
</dbReference>
<evidence type="ECO:0000256" key="1">
    <source>
        <dbReference type="SAM" id="MobiDB-lite"/>
    </source>
</evidence>
<organism evidence="2 3">
    <name type="scientific">Xanthobacter oligotrophicus</name>
    <dbReference type="NCBI Taxonomy" id="2607286"/>
    <lineage>
        <taxon>Bacteria</taxon>
        <taxon>Pseudomonadati</taxon>
        <taxon>Pseudomonadota</taxon>
        <taxon>Alphaproteobacteria</taxon>
        <taxon>Hyphomicrobiales</taxon>
        <taxon>Xanthobacteraceae</taxon>
        <taxon>Xanthobacter</taxon>
    </lineage>
</organism>